<evidence type="ECO:0000256" key="1">
    <source>
        <dbReference type="SAM" id="SignalP"/>
    </source>
</evidence>
<organism evidence="2 3">
    <name type="scientific">Agaribacter flavus</name>
    <dbReference type="NCBI Taxonomy" id="1902781"/>
    <lineage>
        <taxon>Bacteria</taxon>
        <taxon>Pseudomonadati</taxon>
        <taxon>Pseudomonadota</taxon>
        <taxon>Gammaproteobacteria</taxon>
        <taxon>Alteromonadales</taxon>
        <taxon>Alteromonadaceae</taxon>
        <taxon>Agaribacter</taxon>
    </lineage>
</organism>
<protein>
    <submittedName>
        <fullName evidence="2">Uncharacterized protein</fullName>
    </submittedName>
</protein>
<proteinExistence type="predicted"/>
<name>A0ABV7FTP7_9ALTE</name>
<feature type="signal peptide" evidence="1">
    <location>
        <begin position="1"/>
        <end position="22"/>
    </location>
</feature>
<accession>A0ABV7FTP7</accession>
<comment type="caution">
    <text evidence="2">The sequence shown here is derived from an EMBL/GenBank/DDBJ whole genome shotgun (WGS) entry which is preliminary data.</text>
</comment>
<dbReference type="EMBL" id="JBHRSW010000029">
    <property type="protein sequence ID" value="MFC3122648.1"/>
    <property type="molecule type" value="Genomic_DNA"/>
</dbReference>
<feature type="chain" id="PRO_5046712613" evidence="1">
    <location>
        <begin position="23"/>
        <end position="169"/>
    </location>
</feature>
<gene>
    <name evidence="2" type="ORF">ACFOHL_13565</name>
</gene>
<reference evidence="3" key="1">
    <citation type="journal article" date="2019" name="Int. J. Syst. Evol. Microbiol.">
        <title>The Global Catalogue of Microorganisms (GCM) 10K type strain sequencing project: providing services to taxonomists for standard genome sequencing and annotation.</title>
        <authorList>
            <consortium name="The Broad Institute Genomics Platform"/>
            <consortium name="The Broad Institute Genome Sequencing Center for Infectious Disease"/>
            <person name="Wu L."/>
            <person name="Ma J."/>
        </authorList>
    </citation>
    <scope>NUCLEOTIDE SEQUENCE [LARGE SCALE GENOMIC DNA]</scope>
    <source>
        <strain evidence="3">KCTC 52473</strain>
    </source>
</reference>
<sequence>MKILHVVAILFVSLTYISHSFAQSEESATERVEVIGKKPKQFYLKEYKRLQRNFIASYNDLVSDREMQIVCEMEARTGSRVKNQKCQPRFVSSIMAEETSRLLAMGRSHAQASNLGESTVVKKRVLEKFNEFQKLNSKLMQKHPDLAETYNSMTKALSKYEEIKTVNKE</sequence>
<evidence type="ECO:0000313" key="3">
    <source>
        <dbReference type="Proteomes" id="UP001595478"/>
    </source>
</evidence>
<keyword evidence="3" id="KW-1185">Reference proteome</keyword>
<dbReference type="RefSeq" id="WP_376920773.1">
    <property type="nucleotide sequence ID" value="NZ_JBHRSW010000029.1"/>
</dbReference>
<dbReference type="Proteomes" id="UP001595478">
    <property type="component" value="Unassembled WGS sequence"/>
</dbReference>
<keyword evidence="1" id="KW-0732">Signal</keyword>
<evidence type="ECO:0000313" key="2">
    <source>
        <dbReference type="EMBL" id="MFC3122648.1"/>
    </source>
</evidence>